<accession>A0A835DK30</accession>
<evidence type="ECO:0008006" key="3">
    <source>
        <dbReference type="Google" id="ProtNLM"/>
    </source>
</evidence>
<organism evidence="1 2">
    <name type="scientific">Tetracentron sinense</name>
    <name type="common">Spur-leaf</name>
    <dbReference type="NCBI Taxonomy" id="13715"/>
    <lineage>
        <taxon>Eukaryota</taxon>
        <taxon>Viridiplantae</taxon>
        <taxon>Streptophyta</taxon>
        <taxon>Embryophyta</taxon>
        <taxon>Tracheophyta</taxon>
        <taxon>Spermatophyta</taxon>
        <taxon>Magnoliopsida</taxon>
        <taxon>Trochodendrales</taxon>
        <taxon>Trochodendraceae</taxon>
        <taxon>Tetracentron</taxon>
    </lineage>
</organism>
<gene>
    <name evidence="1" type="ORF">HHK36_011011</name>
</gene>
<dbReference type="Proteomes" id="UP000655225">
    <property type="component" value="Unassembled WGS sequence"/>
</dbReference>
<comment type="caution">
    <text evidence="1">The sequence shown here is derived from an EMBL/GenBank/DDBJ whole genome shotgun (WGS) entry which is preliminary data.</text>
</comment>
<evidence type="ECO:0000313" key="1">
    <source>
        <dbReference type="EMBL" id="KAF8402919.1"/>
    </source>
</evidence>
<name>A0A835DK30_TETSI</name>
<dbReference type="Gene3D" id="3.20.20.70">
    <property type="entry name" value="Aldolase class I"/>
    <property type="match status" value="1"/>
</dbReference>
<reference evidence="1 2" key="1">
    <citation type="submission" date="2020-04" db="EMBL/GenBank/DDBJ databases">
        <title>Plant Genome Project.</title>
        <authorList>
            <person name="Zhang R.-G."/>
        </authorList>
    </citation>
    <scope>NUCLEOTIDE SEQUENCE [LARGE SCALE GENOMIC DNA]</scope>
    <source>
        <strain evidence="1">YNK0</strain>
        <tissue evidence="1">Leaf</tissue>
    </source>
</reference>
<protein>
    <recommendedName>
        <fullName evidence="3">Triosephosphate isomerase</fullName>
    </recommendedName>
</protein>
<proteinExistence type="predicted"/>
<sequence length="54" mass="6225">MGRKLFVDGNWKCNGTSEEVKKIVSILNEAEVPSEDAVENTENLKFRERNTRIE</sequence>
<evidence type="ECO:0000313" key="2">
    <source>
        <dbReference type="Proteomes" id="UP000655225"/>
    </source>
</evidence>
<dbReference type="EMBL" id="JABCRI010000007">
    <property type="protein sequence ID" value="KAF8402919.1"/>
    <property type="molecule type" value="Genomic_DNA"/>
</dbReference>
<dbReference type="InterPro" id="IPR013785">
    <property type="entry name" value="Aldolase_TIM"/>
</dbReference>
<dbReference type="OrthoDB" id="1748751at2759"/>
<keyword evidence="2" id="KW-1185">Reference proteome</keyword>
<dbReference type="AlphaFoldDB" id="A0A835DK30"/>